<proteinExistence type="predicted"/>
<sequence length="119" mass="13510">MNESLVWHFELRGQSGDSRTKNTQQQLSVPLIDGSTKNQVNSIFCYIHQMAALQLLQQRSSPNSKPMTHFIAQKPVTHFTARKVYDHFHSTKSARACAPPILLACHECNLQSNADTRQF</sequence>
<organism evidence="1 2">
    <name type="scientific">Araneus ventricosus</name>
    <name type="common">Orbweaver spider</name>
    <name type="synonym">Epeira ventricosa</name>
    <dbReference type="NCBI Taxonomy" id="182803"/>
    <lineage>
        <taxon>Eukaryota</taxon>
        <taxon>Metazoa</taxon>
        <taxon>Ecdysozoa</taxon>
        <taxon>Arthropoda</taxon>
        <taxon>Chelicerata</taxon>
        <taxon>Arachnida</taxon>
        <taxon>Araneae</taxon>
        <taxon>Araneomorphae</taxon>
        <taxon>Entelegynae</taxon>
        <taxon>Araneoidea</taxon>
        <taxon>Araneidae</taxon>
        <taxon>Araneus</taxon>
    </lineage>
</organism>
<evidence type="ECO:0000313" key="2">
    <source>
        <dbReference type="Proteomes" id="UP000499080"/>
    </source>
</evidence>
<accession>A0A4Y2Q0M2</accession>
<comment type="caution">
    <text evidence="1">The sequence shown here is derived from an EMBL/GenBank/DDBJ whole genome shotgun (WGS) entry which is preliminary data.</text>
</comment>
<reference evidence="1 2" key="1">
    <citation type="journal article" date="2019" name="Sci. Rep.">
        <title>Orb-weaving spider Araneus ventricosus genome elucidates the spidroin gene catalogue.</title>
        <authorList>
            <person name="Kono N."/>
            <person name="Nakamura H."/>
            <person name="Ohtoshi R."/>
            <person name="Moran D.A.P."/>
            <person name="Shinohara A."/>
            <person name="Yoshida Y."/>
            <person name="Fujiwara M."/>
            <person name="Mori M."/>
            <person name="Tomita M."/>
            <person name="Arakawa K."/>
        </authorList>
    </citation>
    <scope>NUCLEOTIDE SEQUENCE [LARGE SCALE GENOMIC DNA]</scope>
</reference>
<dbReference type="EMBL" id="BGPR01012637">
    <property type="protein sequence ID" value="GBN56974.1"/>
    <property type="molecule type" value="Genomic_DNA"/>
</dbReference>
<keyword evidence="2" id="KW-1185">Reference proteome</keyword>
<dbReference type="Proteomes" id="UP000499080">
    <property type="component" value="Unassembled WGS sequence"/>
</dbReference>
<evidence type="ECO:0000313" key="1">
    <source>
        <dbReference type="EMBL" id="GBN56974.1"/>
    </source>
</evidence>
<dbReference type="AlphaFoldDB" id="A0A4Y2Q0M2"/>
<name>A0A4Y2Q0M2_ARAVE</name>
<protein>
    <submittedName>
        <fullName evidence="1">Uncharacterized protein</fullName>
    </submittedName>
</protein>
<gene>
    <name evidence="1" type="ORF">AVEN_97460_1</name>
</gene>